<protein>
    <submittedName>
        <fullName evidence="2">Uncharacterized protein</fullName>
    </submittedName>
</protein>
<keyword evidence="4" id="KW-1185">Reference proteome</keyword>
<comment type="caution">
    <text evidence="2">The sequence shown here is derived from an EMBL/GenBank/DDBJ whole genome shotgun (WGS) entry which is preliminary data.</text>
</comment>
<accession>A0AAD8H4C3</accession>
<proteinExistence type="predicted"/>
<feature type="compositionally biased region" description="Basic residues" evidence="1">
    <location>
        <begin position="133"/>
        <end position="146"/>
    </location>
</feature>
<feature type="compositionally biased region" description="Acidic residues" evidence="1">
    <location>
        <begin position="178"/>
        <end position="212"/>
    </location>
</feature>
<reference evidence="2" key="2">
    <citation type="submission" date="2023-05" db="EMBL/GenBank/DDBJ databases">
        <authorList>
            <person name="Schelkunov M.I."/>
        </authorList>
    </citation>
    <scope>NUCLEOTIDE SEQUENCE</scope>
    <source>
        <strain evidence="2">Hsosn_3</strain>
        <tissue evidence="2">Leaf</tissue>
    </source>
</reference>
<dbReference type="EMBL" id="JAUIZM010000006">
    <property type="protein sequence ID" value="KAK1378647.1"/>
    <property type="molecule type" value="Genomic_DNA"/>
</dbReference>
<organism evidence="2 4">
    <name type="scientific">Heracleum sosnowskyi</name>
    <dbReference type="NCBI Taxonomy" id="360622"/>
    <lineage>
        <taxon>Eukaryota</taxon>
        <taxon>Viridiplantae</taxon>
        <taxon>Streptophyta</taxon>
        <taxon>Embryophyta</taxon>
        <taxon>Tracheophyta</taxon>
        <taxon>Spermatophyta</taxon>
        <taxon>Magnoliopsida</taxon>
        <taxon>eudicotyledons</taxon>
        <taxon>Gunneridae</taxon>
        <taxon>Pentapetalae</taxon>
        <taxon>asterids</taxon>
        <taxon>campanulids</taxon>
        <taxon>Apiales</taxon>
        <taxon>Apiaceae</taxon>
        <taxon>Apioideae</taxon>
        <taxon>apioid superclade</taxon>
        <taxon>Tordylieae</taxon>
        <taxon>Tordyliinae</taxon>
        <taxon>Heracleum</taxon>
    </lineage>
</organism>
<gene>
    <name evidence="3" type="ORF">POM88_025391</name>
    <name evidence="2" type="ORF">POM88_045336</name>
</gene>
<reference evidence="2" key="1">
    <citation type="submission" date="2023-02" db="EMBL/GenBank/DDBJ databases">
        <title>Genome of toxic invasive species Heracleum sosnowskyi carries increased number of genes despite the absence of recent whole-genome duplications.</title>
        <authorList>
            <person name="Schelkunov M."/>
            <person name="Shtratnikova V."/>
            <person name="Makarenko M."/>
            <person name="Klepikova A."/>
            <person name="Omelchenko D."/>
            <person name="Novikova G."/>
            <person name="Obukhova E."/>
            <person name="Bogdanov V."/>
            <person name="Penin A."/>
            <person name="Logacheva M."/>
        </authorList>
    </citation>
    <scope>NUCLEOTIDE SEQUENCE</scope>
    <source>
        <strain evidence="2">Hsosn_3</strain>
        <tissue evidence="2">Leaf</tissue>
    </source>
</reference>
<dbReference type="EMBL" id="JAUIZM010000010">
    <property type="protein sequence ID" value="KAK1360862.1"/>
    <property type="molecule type" value="Genomic_DNA"/>
</dbReference>
<name>A0AAD8H4C3_9APIA</name>
<sequence length="212" mass="23636">MQAAWGRWEYVPGHDSLSEEEDVYVIPKRKKKVVKANDVIRPRTRSCSVNNAPRTVATEETVLPPPPALPVDRTQIMRVPTNEGIVQEKAAKNLANRKKLTDTHTAGRTSFAQIRNQMKNVKSACSNTTKTRIYPKTRKGHLKRAKQNGENLEENKEKSDEEQMVEIDLAAHGPNWLVEEDEDGDAGSDEDDGSNEVDGDEDAADEDEDGDA</sequence>
<evidence type="ECO:0000313" key="2">
    <source>
        <dbReference type="EMBL" id="KAK1360862.1"/>
    </source>
</evidence>
<feature type="region of interest" description="Disordered" evidence="1">
    <location>
        <begin position="128"/>
        <end position="212"/>
    </location>
</feature>
<dbReference type="Proteomes" id="UP001237642">
    <property type="component" value="Unassembled WGS sequence"/>
</dbReference>
<dbReference type="AlphaFoldDB" id="A0AAD8H4C3"/>
<evidence type="ECO:0000313" key="3">
    <source>
        <dbReference type="EMBL" id="KAK1378647.1"/>
    </source>
</evidence>
<evidence type="ECO:0000313" key="4">
    <source>
        <dbReference type="Proteomes" id="UP001237642"/>
    </source>
</evidence>
<evidence type="ECO:0000256" key="1">
    <source>
        <dbReference type="SAM" id="MobiDB-lite"/>
    </source>
</evidence>